<reference evidence="1 2" key="1">
    <citation type="submission" date="2019-05" db="EMBL/GenBank/DDBJ databases">
        <title>Another draft genome of Portunus trituberculatus and its Hox gene families provides insights of decapod evolution.</title>
        <authorList>
            <person name="Jeong J.-H."/>
            <person name="Song I."/>
            <person name="Kim S."/>
            <person name="Choi T."/>
            <person name="Kim D."/>
            <person name="Ryu S."/>
            <person name="Kim W."/>
        </authorList>
    </citation>
    <scope>NUCLEOTIDE SEQUENCE [LARGE SCALE GENOMIC DNA]</scope>
    <source>
        <tissue evidence="1">Muscle</tissue>
    </source>
</reference>
<comment type="caution">
    <text evidence="1">The sequence shown here is derived from an EMBL/GenBank/DDBJ whole genome shotgun (WGS) entry which is preliminary data.</text>
</comment>
<dbReference type="Proteomes" id="UP000324222">
    <property type="component" value="Unassembled WGS sequence"/>
</dbReference>
<sequence>MKTCHGTEEVNYMGRLRTVAHVNTKCLKKYI</sequence>
<evidence type="ECO:0000313" key="1">
    <source>
        <dbReference type="EMBL" id="MPC86284.1"/>
    </source>
</evidence>
<name>A0A5B7J1C8_PORTR</name>
<accession>A0A5B7J1C8</accession>
<protein>
    <submittedName>
        <fullName evidence="1">Uncharacterized protein</fullName>
    </submittedName>
</protein>
<organism evidence="1 2">
    <name type="scientific">Portunus trituberculatus</name>
    <name type="common">Swimming crab</name>
    <name type="synonym">Neptunus trituberculatus</name>
    <dbReference type="NCBI Taxonomy" id="210409"/>
    <lineage>
        <taxon>Eukaryota</taxon>
        <taxon>Metazoa</taxon>
        <taxon>Ecdysozoa</taxon>
        <taxon>Arthropoda</taxon>
        <taxon>Crustacea</taxon>
        <taxon>Multicrustacea</taxon>
        <taxon>Malacostraca</taxon>
        <taxon>Eumalacostraca</taxon>
        <taxon>Eucarida</taxon>
        <taxon>Decapoda</taxon>
        <taxon>Pleocyemata</taxon>
        <taxon>Brachyura</taxon>
        <taxon>Eubrachyura</taxon>
        <taxon>Portunoidea</taxon>
        <taxon>Portunidae</taxon>
        <taxon>Portuninae</taxon>
        <taxon>Portunus</taxon>
    </lineage>
</organism>
<dbReference type="EMBL" id="VSRR010071021">
    <property type="protein sequence ID" value="MPC86284.1"/>
    <property type="molecule type" value="Genomic_DNA"/>
</dbReference>
<proteinExistence type="predicted"/>
<keyword evidence="2" id="KW-1185">Reference proteome</keyword>
<evidence type="ECO:0000313" key="2">
    <source>
        <dbReference type="Proteomes" id="UP000324222"/>
    </source>
</evidence>
<gene>
    <name evidence="1" type="ORF">E2C01_081107</name>
</gene>
<dbReference type="AlphaFoldDB" id="A0A5B7J1C8"/>